<accession>A0AAE0ZI68</accession>
<organism evidence="1 2">
    <name type="scientific">Elysia crispata</name>
    <name type="common">lettuce slug</name>
    <dbReference type="NCBI Taxonomy" id="231223"/>
    <lineage>
        <taxon>Eukaryota</taxon>
        <taxon>Metazoa</taxon>
        <taxon>Spiralia</taxon>
        <taxon>Lophotrochozoa</taxon>
        <taxon>Mollusca</taxon>
        <taxon>Gastropoda</taxon>
        <taxon>Heterobranchia</taxon>
        <taxon>Euthyneura</taxon>
        <taxon>Panpulmonata</taxon>
        <taxon>Sacoglossa</taxon>
        <taxon>Placobranchoidea</taxon>
        <taxon>Plakobranchidae</taxon>
        <taxon>Elysia</taxon>
    </lineage>
</organism>
<dbReference type="EMBL" id="JAWDGP010003874">
    <property type="protein sequence ID" value="KAK3769913.1"/>
    <property type="molecule type" value="Genomic_DNA"/>
</dbReference>
<gene>
    <name evidence="1" type="ORF">RRG08_048124</name>
</gene>
<dbReference type="AlphaFoldDB" id="A0AAE0ZI68"/>
<sequence length="127" mass="14127">MSSCKATIARQRRIRVGSHLHARGGYVWDLILSGDYSTPEEDKCGMSSCDYSTPEEDKCGMSSCKVTIARQRRMSVGSHLVSTPEKDECGISFCKATVARQRRISVGSHLVRRLQHARGGLVWDLIL</sequence>
<comment type="caution">
    <text evidence="1">The sequence shown here is derived from an EMBL/GenBank/DDBJ whole genome shotgun (WGS) entry which is preliminary data.</text>
</comment>
<dbReference type="Proteomes" id="UP001283361">
    <property type="component" value="Unassembled WGS sequence"/>
</dbReference>
<evidence type="ECO:0000313" key="1">
    <source>
        <dbReference type="EMBL" id="KAK3769913.1"/>
    </source>
</evidence>
<protein>
    <submittedName>
        <fullName evidence="1">Uncharacterized protein</fullName>
    </submittedName>
</protein>
<name>A0AAE0ZI68_9GAST</name>
<evidence type="ECO:0000313" key="2">
    <source>
        <dbReference type="Proteomes" id="UP001283361"/>
    </source>
</evidence>
<proteinExistence type="predicted"/>
<keyword evidence="2" id="KW-1185">Reference proteome</keyword>
<reference evidence="1" key="1">
    <citation type="journal article" date="2023" name="G3 (Bethesda)">
        <title>A reference genome for the long-term kleptoplast-retaining sea slug Elysia crispata morphotype clarki.</title>
        <authorList>
            <person name="Eastman K.E."/>
            <person name="Pendleton A.L."/>
            <person name="Shaikh M.A."/>
            <person name="Suttiyut T."/>
            <person name="Ogas R."/>
            <person name="Tomko P."/>
            <person name="Gavelis G."/>
            <person name="Widhalm J.R."/>
            <person name="Wisecaver J.H."/>
        </authorList>
    </citation>
    <scope>NUCLEOTIDE SEQUENCE</scope>
    <source>
        <strain evidence="1">ECLA1</strain>
    </source>
</reference>